<evidence type="ECO:0000313" key="3">
    <source>
        <dbReference type="Proteomes" id="UP001605036"/>
    </source>
</evidence>
<protein>
    <submittedName>
        <fullName evidence="2">Uncharacterized protein</fullName>
    </submittedName>
</protein>
<comment type="caution">
    <text evidence="2">The sequence shown here is derived from an EMBL/GenBank/DDBJ whole genome shotgun (WGS) entry which is preliminary data.</text>
</comment>
<gene>
    <name evidence="2" type="ORF">R1flu_012282</name>
</gene>
<keyword evidence="3" id="KW-1185">Reference proteome</keyword>
<accession>A0ABD1ZAD8</accession>
<evidence type="ECO:0000313" key="2">
    <source>
        <dbReference type="EMBL" id="KAL2644695.1"/>
    </source>
</evidence>
<dbReference type="Proteomes" id="UP001605036">
    <property type="component" value="Unassembled WGS sequence"/>
</dbReference>
<feature type="region of interest" description="Disordered" evidence="1">
    <location>
        <begin position="65"/>
        <end position="101"/>
    </location>
</feature>
<sequence>MVVYMQGFDHLCCSVLKWSFTNTDSDETNVRLELTSCGIPHTQPSGHRVEYAMATAIRIRSNLGVQSRNNQASRADYTAEDNDTVRQGADQMRPKACSLSV</sequence>
<dbReference type="AlphaFoldDB" id="A0ABD1ZAD8"/>
<reference evidence="2 3" key="1">
    <citation type="submission" date="2024-09" db="EMBL/GenBank/DDBJ databases">
        <title>Chromosome-scale assembly of Riccia fluitans.</title>
        <authorList>
            <person name="Paukszto L."/>
            <person name="Sawicki J."/>
            <person name="Karawczyk K."/>
            <person name="Piernik-Szablinska J."/>
            <person name="Szczecinska M."/>
            <person name="Mazdziarz M."/>
        </authorList>
    </citation>
    <scope>NUCLEOTIDE SEQUENCE [LARGE SCALE GENOMIC DNA]</scope>
    <source>
        <strain evidence="2">Rf_01</strain>
        <tissue evidence="2">Aerial parts of the thallus</tissue>
    </source>
</reference>
<proteinExistence type="predicted"/>
<dbReference type="EMBL" id="JBHFFA010000002">
    <property type="protein sequence ID" value="KAL2644695.1"/>
    <property type="molecule type" value="Genomic_DNA"/>
</dbReference>
<name>A0ABD1ZAD8_9MARC</name>
<evidence type="ECO:0000256" key="1">
    <source>
        <dbReference type="SAM" id="MobiDB-lite"/>
    </source>
</evidence>
<organism evidence="2 3">
    <name type="scientific">Riccia fluitans</name>
    <dbReference type="NCBI Taxonomy" id="41844"/>
    <lineage>
        <taxon>Eukaryota</taxon>
        <taxon>Viridiplantae</taxon>
        <taxon>Streptophyta</taxon>
        <taxon>Embryophyta</taxon>
        <taxon>Marchantiophyta</taxon>
        <taxon>Marchantiopsida</taxon>
        <taxon>Marchantiidae</taxon>
        <taxon>Marchantiales</taxon>
        <taxon>Ricciaceae</taxon>
        <taxon>Riccia</taxon>
    </lineage>
</organism>